<reference evidence="2 3" key="1">
    <citation type="submission" date="2014-03" db="EMBL/GenBank/DDBJ databases">
        <title>Bradyrhizobium valentinum sp. nov., isolated from effective nodules of Lupinus mariae-josephae, a lupine endemic of basic-lime soils in Eastern Spain.</title>
        <authorList>
            <person name="Duran D."/>
            <person name="Rey L."/>
            <person name="Navarro A."/>
            <person name="Busquets A."/>
            <person name="Imperial J."/>
            <person name="Ruiz-Argueso T."/>
        </authorList>
    </citation>
    <scope>NUCLEOTIDE SEQUENCE [LARGE SCALE GENOMIC DNA]</scope>
    <source>
        <strain evidence="2 3">PAC68</strain>
    </source>
</reference>
<dbReference type="NCBIfam" id="NF002917">
    <property type="entry name" value="PRK03537.1-3"/>
    <property type="match status" value="1"/>
</dbReference>
<dbReference type="OrthoDB" id="516817at2"/>
<comment type="caution">
    <text evidence="2">The sequence shown here is derived from an EMBL/GenBank/DDBJ whole genome shotgun (WGS) entry which is preliminary data.</text>
</comment>
<dbReference type="RefSeq" id="WP_057835061.1">
    <property type="nucleotide sequence ID" value="NZ_LLXZ01000059.1"/>
</dbReference>
<keyword evidence="1" id="KW-0732">Signal</keyword>
<evidence type="ECO:0000313" key="2">
    <source>
        <dbReference type="EMBL" id="KRR10454.1"/>
    </source>
</evidence>
<gene>
    <name evidence="2" type="ORF">CQ12_10330</name>
</gene>
<feature type="chain" id="PRO_5006443560" evidence="1">
    <location>
        <begin position="22"/>
        <end position="268"/>
    </location>
</feature>
<protein>
    <submittedName>
        <fullName evidence="2">Molybdate ABC transporter substrate-binding protein</fullName>
    </submittedName>
</protein>
<dbReference type="GO" id="GO:0015689">
    <property type="term" value="P:molybdate ion transport"/>
    <property type="evidence" value="ECO:0007669"/>
    <property type="project" value="TreeGrafter"/>
</dbReference>
<dbReference type="PANTHER" id="PTHR30632:SF0">
    <property type="entry name" value="SULFATE-BINDING PROTEIN"/>
    <property type="match status" value="1"/>
</dbReference>
<keyword evidence="3" id="KW-1185">Reference proteome</keyword>
<proteinExistence type="predicted"/>
<dbReference type="GO" id="GO:0030973">
    <property type="term" value="F:molybdate ion binding"/>
    <property type="evidence" value="ECO:0007669"/>
    <property type="project" value="TreeGrafter"/>
</dbReference>
<evidence type="ECO:0000313" key="3">
    <source>
        <dbReference type="Proteomes" id="UP000050863"/>
    </source>
</evidence>
<dbReference type="SUPFAM" id="SSF53850">
    <property type="entry name" value="Periplasmic binding protein-like II"/>
    <property type="match status" value="1"/>
</dbReference>
<dbReference type="STRING" id="280332.CQ12_10330"/>
<feature type="signal peptide" evidence="1">
    <location>
        <begin position="1"/>
        <end position="21"/>
    </location>
</feature>
<evidence type="ECO:0000256" key="1">
    <source>
        <dbReference type="SAM" id="SignalP"/>
    </source>
</evidence>
<dbReference type="NCBIfam" id="NF002918">
    <property type="entry name" value="PRK03537.1-4"/>
    <property type="match status" value="1"/>
</dbReference>
<name>A0A0R3M097_9BRAD</name>
<organism evidence="2 3">
    <name type="scientific">Bradyrhizobium jicamae</name>
    <dbReference type="NCBI Taxonomy" id="280332"/>
    <lineage>
        <taxon>Bacteria</taxon>
        <taxon>Pseudomonadati</taxon>
        <taxon>Pseudomonadota</taxon>
        <taxon>Alphaproteobacteria</taxon>
        <taxon>Hyphomicrobiales</taxon>
        <taxon>Nitrobacteraceae</taxon>
        <taxon>Bradyrhizobium</taxon>
    </lineage>
</organism>
<dbReference type="AlphaFoldDB" id="A0A0R3M097"/>
<dbReference type="EMBL" id="LLXZ01000059">
    <property type="protein sequence ID" value="KRR10454.1"/>
    <property type="molecule type" value="Genomic_DNA"/>
</dbReference>
<dbReference type="Proteomes" id="UP000050863">
    <property type="component" value="Unassembled WGS sequence"/>
</dbReference>
<dbReference type="Pfam" id="PF13531">
    <property type="entry name" value="SBP_bac_11"/>
    <property type="match status" value="1"/>
</dbReference>
<accession>A0A0R3M097</accession>
<sequence>MLARLSAALAILLVTMAPVMAEETVLLHAAGSLRGALSEVAKAFEAAGLGKVQPKFGASGLLKDEISAGAKAEVFASANMEHPQALAQEKRSGPVVLFARNRLCALARPGLEVTPAVLLDRMLDPQVKVGTSTPKADPSGDYAWEVFRKAEKIRPGAFATLERKALQLTGGPASPPAPQGRSVYGELIAQNAADIFLTYCTNALAAQRENPAQQIVQLPDALAVGADYGLTVINGASAPAYKFALFILSAEGQRTLANHGFVAPALPQ</sequence>
<dbReference type="InterPro" id="IPR050682">
    <property type="entry name" value="ModA/WtpA"/>
</dbReference>
<dbReference type="PANTHER" id="PTHR30632">
    <property type="entry name" value="MOLYBDATE-BINDING PERIPLASMIC PROTEIN"/>
    <property type="match status" value="1"/>
</dbReference>
<dbReference type="Gene3D" id="3.40.190.10">
    <property type="entry name" value="Periplasmic binding protein-like II"/>
    <property type="match status" value="2"/>
</dbReference>